<proteinExistence type="predicted"/>
<evidence type="ECO:0000313" key="2">
    <source>
        <dbReference type="Proteomes" id="UP000196036"/>
    </source>
</evidence>
<dbReference type="Pfam" id="PF07610">
    <property type="entry name" value="DUF1573"/>
    <property type="match status" value="1"/>
</dbReference>
<gene>
    <name evidence="1" type="ORF">B5E52_04555</name>
</gene>
<dbReference type="PANTHER" id="PTHR37833">
    <property type="entry name" value="LIPOPROTEIN-RELATED"/>
    <property type="match status" value="1"/>
</dbReference>
<dbReference type="Gene3D" id="2.60.40.10">
    <property type="entry name" value="Immunoglobulins"/>
    <property type="match status" value="1"/>
</dbReference>
<reference evidence="2" key="1">
    <citation type="submission" date="2017-04" db="EMBL/GenBank/DDBJ databases">
        <title>Function of individual gut microbiota members based on whole genome sequencing of pure cultures obtained from chicken caecum.</title>
        <authorList>
            <person name="Medvecky M."/>
            <person name="Cejkova D."/>
            <person name="Polansky O."/>
            <person name="Karasova D."/>
            <person name="Kubasova T."/>
            <person name="Cizek A."/>
            <person name="Rychlik I."/>
        </authorList>
    </citation>
    <scope>NUCLEOTIDE SEQUENCE [LARGE SCALE GENOMIC DNA]</scope>
    <source>
        <strain evidence="2">An109</strain>
    </source>
</reference>
<dbReference type="Gene3D" id="3.40.30.10">
    <property type="entry name" value="Glutaredoxin"/>
    <property type="match status" value="1"/>
</dbReference>
<dbReference type="PANTHER" id="PTHR37833:SF1">
    <property type="entry name" value="SIGNAL PEPTIDE PROTEIN"/>
    <property type="match status" value="1"/>
</dbReference>
<dbReference type="RefSeq" id="WP_087317686.1">
    <property type="nucleotide sequence ID" value="NZ_NFLW01000006.1"/>
</dbReference>
<dbReference type="InterPro" id="IPR011467">
    <property type="entry name" value="DUF1573"/>
</dbReference>
<evidence type="ECO:0000313" key="1">
    <source>
        <dbReference type="EMBL" id="OUQ72511.1"/>
    </source>
</evidence>
<protein>
    <recommendedName>
        <fullName evidence="3">DUF1573 domain-containing protein</fullName>
    </recommendedName>
</protein>
<sequence>MTRLVRLIFIAILLLSCKESKQNRIARLVNEWNGKIIQFPDSMCLTSYRNDTAIVKYIREQTPYTILNYVDTIGCVSCRLQLPRWKTMMEELDSLYPNKVTCLMVFNPQGKRKLIKHLRNNQFNYFVYIDEMDTLNRMNKFLNEEDFGTFLLDKNDKIVAIGNPVLKPRVRDLYFHIISGKMVVSSVDKEALTVVSLLKDKVDLGDFSWNKEREAEFVISNVGKLPLVINDVITSCGCTKVDYTKKPILSGENIILKIKYKAEQPEHFNKTITVYCNAEGSPFHLKISGNAK</sequence>
<dbReference type="PROSITE" id="PS51257">
    <property type="entry name" value="PROKAR_LIPOPROTEIN"/>
    <property type="match status" value="1"/>
</dbReference>
<evidence type="ECO:0008006" key="3">
    <source>
        <dbReference type="Google" id="ProtNLM"/>
    </source>
</evidence>
<name>A0A1Y4VR92_9BACE</name>
<dbReference type="EMBL" id="NFLW01000006">
    <property type="protein sequence ID" value="OUQ72511.1"/>
    <property type="molecule type" value="Genomic_DNA"/>
</dbReference>
<comment type="caution">
    <text evidence="1">The sequence shown here is derived from an EMBL/GenBank/DDBJ whole genome shotgun (WGS) entry which is preliminary data.</text>
</comment>
<organism evidence="1 2">
    <name type="scientific">Bacteroides xylanisolvens</name>
    <dbReference type="NCBI Taxonomy" id="371601"/>
    <lineage>
        <taxon>Bacteria</taxon>
        <taxon>Pseudomonadati</taxon>
        <taxon>Bacteroidota</taxon>
        <taxon>Bacteroidia</taxon>
        <taxon>Bacteroidales</taxon>
        <taxon>Bacteroidaceae</taxon>
        <taxon>Bacteroides</taxon>
    </lineage>
</organism>
<dbReference type="InterPro" id="IPR013783">
    <property type="entry name" value="Ig-like_fold"/>
</dbReference>
<dbReference type="Proteomes" id="UP000196036">
    <property type="component" value="Unassembled WGS sequence"/>
</dbReference>
<accession>A0A1Y4VR92</accession>
<dbReference type="AlphaFoldDB" id="A0A1Y4VR92"/>